<name>A0A915HJ58_ROMCU</name>
<evidence type="ECO:0000313" key="8">
    <source>
        <dbReference type="Proteomes" id="UP000887565"/>
    </source>
</evidence>
<keyword evidence="7" id="KW-0812">Transmembrane</keyword>
<feature type="compositionally biased region" description="Pro residues" evidence="6">
    <location>
        <begin position="170"/>
        <end position="179"/>
    </location>
</feature>
<feature type="compositionally biased region" description="Low complexity" evidence="6">
    <location>
        <begin position="180"/>
        <end position="190"/>
    </location>
</feature>
<dbReference type="GO" id="GO:0005886">
    <property type="term" value="C:plasma membrane"/>
    <property type="evidence" value="ECO:0007669"/>
    <property type="project" value="TreeGrafter"/>
</dbReference>
<evidence type="ECO:0000313" key="9">
    <source>
        <dbReference type="WBParaSite" id="nRc.2.0.1.t01469-RA"/>
    </source>
</evidence>
<evidence type="ECO:0000256" key="1">
    <source>
        <dbReference type="ARBA" id="ARBA00004141"/>
    </source>
</evidence>
<keyword evidence="7" id="KW-1133">Transmembrane helix</keyword>
<dbReference type="GO" id="GO:0045202">
    <property type="term" value="C:synapse"/>
    <property type="evidence" value="ECO:0007669"/>
    <property type="project" value="GOC"/>
</dbReference>
<evidence type="ECO:0000256" key="5">
    <source>
        <dbReference type="ARBA" id="ARBA00023224"/>
    </source>
</evidence>
<keyword evidence="4" id="KW-0675">Receptor</keyword>
<sequence length="263" mass="28709">MINMNAEKQTKTGRQSLNNVPDRNSDECRFYNAEFIIFSSFGSFVVPLCLMSFLYWRIYRIIKQRSRLAVQRQNRLLLSGGSGGGSGGRKSPKQCPAVTNVAGADPKSPSGIAADGAEKTIAYRPTLINTTTTTLTTAIDNWCRTNSCSTAACPTNHSVMNHVYCRTSPPPPLSLPSPLSPKKSSRKQSSTNNLILMGTIEEGDDSSKNEVIAAGVENGIRKRWSSATNCVIANRNCDNFPDAGPMEMSFDLILVTKQCMSIR</sequence>
<evidence type="ECO:0000256" key="2">
    <source>
        <dbReference type="ARBA" id="ARBA00023040"/>
    </source>
</evidence>
<comment type="subcellular location">
    <subcellularLocation>
        <location evidence="1">Membrane</location>
        <topology evidence="1">Multi-pass membrane protein</topology>
    </subcellularLocation>
</comment>
<feature type="region of interest" description="Disordered" evidence="6">
    <location>
        <begin position="1"/>
        <end position="20"/>
    </location>
</feature>
<dbReference type="WBParaSite" id="nRc.2.0.1.t01469-RA">
    <property type="protein sequence ID" value="nRc.2.0.1.t01469-RA"/>
    <property type="gene ID" value="nRc.2.0.1.g01469"/>
</dbReference>
<proteinExistence type="predicted"/>
<dbReference type="SUPFAM" id="SSF81321">
    <property type="entry name" value="Family A G protein-coupled receptor-like"/>
    <property type="match status" value="1"/>
</dbReference>
<keyword evidence="2" id="KW-0297">G-protein coupled receptor</keyword>
<keyword evidence="3" id="KW-1015">Disulfide bond</keyword>
<dbReference type="Gene3D" id="1.20.1070.10">
    <property type="entry name" value="Rhodopsin 7-helix transmembrane proteins"/>
    <property type="match status" value="1"/>
</dbReference>
<keyword evidence="7" id="KW-0472">Membrane</keyword>
<reference evidence="9" key="1">
    <citation type="submission" date="2022-11" db="UniProtKB">
        <authorList>
            <consortium name="WormBaseParasite"/>
        </authorList>
    </citation>
    <scope>IDENTIFICATION</scope>
</reference>
<feature type="transmembrane region" description="Helical" evidence="7">
    <location>
        <begin position="35"/>
        <end position="56"/>
    </location>
</feature>
<dbReference type="AlphaFoldDB" id="A0A915HJ58"/>
<feature type="region of interest" description="Disordered" evidence="6">
    <location>
        <begin position="79"/>
        <end position="111"/>
    </location>
</feature>
<keyword evidence="8" id="KW-1185">Reference proteome</keyword>
<evidence type="ECO:0000256" key="7">
    <source>
        <dbReference type="SAM" id="Phobius"/>
    </source>
</evidence>
<dbReference type="GO" id="GO:0004930">
    <property type="term" value="F:G protein-coupled receptor activity"/>
    <property type="evidence" value="ECO:0007669"/>
    <property type="project" value="UniProtKB-KW"/>
</dbReference>
<evidence type="ECO:0000256" key="3">
    <source>
        <dbReference type="ARBA" id="ARBA00023157"/>
    </source>
</evidence>
<evidence type="ECO:0000256" key="4">
    <source>
        <dbReference type="ARBA" id="ARBA00023170"/>
    </source>
</evidence>
<evidence type="ECO:0000256" key="6">
    <source>
        <dbReference type="SAM" id="MobiDB-lite"/>
    </source>
</evidence>
<feature type="region of interest" description="Disordered" evidence="6">
    <location>
        <begin position="170"/>
        <end position="191"/>
    </location>
</feature>
<dbReference type="Proteomes" id="UP000887565">
    <property type="component" value="Unplaced"/>
</dbReference>
<dbReference type="PANTHER" id="PTHR24248">
    <property type="entry name" value="ADRENERGIC RECEPTOR-RELATED G-PROTEIN COUPLED RECEPTOR"/>
    <property type="match status" value="1"/>
</dbReference>
<dbReference type="PANTHER" id="PTHR24248:SF125">
    <property type="entry name" value="DOPAMINE D2-LIKE RECEPTOR"/>
    <property type="match status" value="1"/>
</dbReference>
<dbReference type="GO" id="GO:0001591">
    <property type="term" value="F:dopamine neurotransmitter receptor activity, coupled via Gi/Go"/>
    <property type="evidence" value="ECO:0007669"/>
    <property type="project" value="TreeGrafter"/>
</dbReference>
<protein>
    <submittedName>
        <fullName evidence="9">Uncharacterized protein</fullName>
    </submittedName>
</protein>
<keyword evidence="5" id="KW-0807">Transducer</keyword>
<organism evidence="8 9">
    <name type="scientific">Romanomermis culicivorax</name>
    <name type="common">Nematode worm</name>
    <dbReference type="NCBI Taxonomy" id="13658"/>
    <lineage>
        <taxon>Eukaryota</taxon>
        <taxon>Metazoa</taxon>
        <taxon>Ecdysozoa</taxon>
        <taxon>Nematoda</taxon>
        <taxon>Enoplea</taxon>
        <taxon>Dorylaimia</taxon>
        <taxon>Mermithida</taxon>
        <taxon>Mermithoidea</taxon>
        <taxon>Mermithidae</taxon>
        <taxon>Romanomermis</taxon>
    </lineage>
</organism>
<accession>A0A915HJ58</accession>